<dbReference type="AlphaFoldDB" id="A0A4Q9PPL7"/>
<protein>
    <submittedName>
        <fullName evidence="2">Uncharacterized protein</fullName>
    </submittedName>
</protein>
<dbReference type="Proteomes" id="UP000292082">
    <property type="component" value="Unassembled WGS sequence"/>
</dbReference>
<dbReference type="EMBL" id="ML145154">
    <property type="protein sequence ID" value="TBU56271.1"/>
    <property type="molecule type" value="Genomic_DNA"/>
</dbReference>
<dbReference type="STRING" id="114155.A0A4Q9PPL7"/>
<keyword evidence="3" id="KW-1185">Reference proteome</keyword>
<evidence type="ECO:0000256" key="1">
    <source>
        <dbReference type="SAM" id="MobiDB-lite"/>
    </source>
</evidence>
<feature type="compositionally biased region" description="Basic and acidic residues" evidence="1">
    <location>
        <begin position="232"/>
        <end position="248"/>
    </location>
</feature>
<organism evidence="2 3">
    <name type="scientific">Dichomitus squalens</name>
    <dbReference type="NCBI Taxonomy" id="114155"/>
    <lineage>
        <taxon>Eukaryota</taxon>
        <taxon>Fungi</taxon>
        <taxon>Dikarya</taxon>
        <taxon>Basidiomycota</taxon>
        <taxon>Agaricomycotina</taxon>
        <taxon>Agaricomycetes</taxon>
        <taxon>Polyporales</taxon>
        <taxon>Polyporaceae</taxon>
        <taxon>Dichomitus</taxon>
    </lineage>
</organism>
<evidence type="ECO:0000313" key="3">
    <source>
        <dbReference type="Proteomes" id="UP000292082"/>
    </source>
</evidence>
<name>A0A4Q9PPL7_9APHY</name>
<feature type="compositionally biased region" description="Low complexity" evidence="1">
    <location>
        <begin position="93"/>
        <end position="114"/>
    </location>
</feature>
<gene>
    <name evidence="2" type="ORF">BD310DRAFT_824000</name>
</gene>
<reference evidence="2 3" key="1">
    <citation type="submission" date="2019-01" db="EMBL/GenBank/DDBJ databases">
        <title>Draft genome sequences of three monokaryotic isolates of the white-rot basidiomycete fungus Dichomitus squalens.</title>
        <authorList>
            <consortium name="DOE Joint Genome Institute"/>
            <person name="Lopez S.C."/>
            <person name="Andreopoulos B."/>
            <person name="Pangilinan J."/>
            <person name="Lipzen A."/>
            <person name="Riley R."/>
            <person name="Ahrendt S."/>
            <person name="Ng V."/>
            <person name="Barry K."/>
            <person name="Daum C."/>
            <person name="Grigoriev I.V."/>
            <person name="Hilden K.S."/>
            <person name="Makela M.R."/>
            <person name="de Vries R.P."/>
        </authorList>
    </citation>
    <scope>NUCLEOTIDE SEQUENCE [LARGE SCALE GENOMIC DNA]</scope>
    <source>
        <strain evidence="2 3">CBS 464.89</strain>
    </source>
</reference>
<feature type="region of interest" description="Disordered" evidence="1">
    <location>
        <begin position="1"/>
        <end position="372"/>
    </location>
</feature>
<accession>A0A4Q9PPL7</accession>
<evidence type="ECO:0000313" key="2">
    <source>
        <dbReference type="EMBL" id="TBU56271.1"/>
    </source>
</evidence>
<feature type="compositionally biased region" description="Low complexity" evidence="1">
    <location>
        <begin position="63"/>
        <end position="78"/>
    </location>
</feature>
<sequence>METDAVESPIVADTPGTSNSGIPSAKGSIEQVAARRGGDSSDAAITPPLASSQQSEEAPGKHSPAPVVPSSSVEASAAQRQTPDASSGAALKPDPSSAKVDDAAASTKSSATTPQALATKSETPAVLSATLISASDSPVKSDIPSEVPASTPSVAGTPDPAPDTAKLTSAIVPDKSNVSTTTSEFAAAAKEPTVQTPAAVADGESNLEETGENGNDAALVEVTKPPQDPEPEQTKDDEVEPRSDKEDIPGAFPVTPAIKDAPLPASPPKAKVSKKKAAKLAKLASKKAAEKAAGDLTPTGNGAQTPTSSRPPTPTLERTSSTTGIGSNKRLTPIEKKLSSDPLSAILDVPPPLPPKSSVATQPSEDNPWGLD</sequence>
<proteinExistence type="predicted"/>